<evidence type="ECO:0000256" key="1">
    <source>
        <dbReference type="SAM" id="Phobius"/>
    </source>
</evidence>
<organism evidence="3 4">
    <name type="scientific">Stephanodiscus triporus</name>
    <dbReference type="NCBI Taxonomy" id="2934178"/>
    <lineage>
        <taxon>Eukaryota</taxon>
        <taxon>Sar</taxon>
        <taxon>Stramenopiles</taxon>
        <taxon>Ochrophyta</taxon>
        <taxon>Bacillariophyta</taxon>
        <taxon>Coscinodiscophyceae</taxon>
        <taxon>Thalassiosirophycidae</taxon>
        <taxon>Stephanodiscales</taxon>
        <taxon>Stephanodiscaceae</taxon>
        <taxon>Stephanodiscus</taxon>
    </lineage>
</organism>
<feature type="domain" description="Phosphatidic acid phosphatase type 2/haloperoxidase" evidence="2">
    <location>
        <begin position="293"/>
        <end position="351"/>
    </location>
</feature>
<dbReference type="Gene3D" id="1.20.144.10">
    <property type="entry name" value="Phosphatidic acid phosphatase type 2/haloperoxidase"/>
    <property type="match status" value="1"/>
</dbReference>
<dbReference type="PANTHER" id="PTHR14969">
    <property type="entry name" value="SPHINGOSINE-1-PHOSPHATE PHOSPHOHYDROLASE"/>
    <property type="match status" value="1"/>
</dbReference>
<accession>A0ABD3MHI6</accession>
<dbReference type="PANTHER" id="PTHR14969:SF13">
    <property type="entry name" value="AT30094P"/>
    <property type="match status" value="1"/>
</dbReference>
<dbReference type="InterPro" id="IPR000326">
    <property type="entry name" value="PAP2/HPO"/>
</dbReference>
<evidence type="ECO:0000259" key="2">
    <source>
        <dbReference type="Pfam" id="PF01569"/>
    </source>
</evidence>
<feature type="transmembrane region" description="Helical" evidence="1">
    <location>
        <begin position="26"/>
        <end position="43"/>
    </location>
</feature>
<gene>
    <name evidence="3" type="ORF">ACHAW5_005173</name>
</gene>
<dbReference type="InterPro" id="IPR036938">
    <property type="entry name" value="PAP2/HPO_sf"/>
</dbReference>
<feature type="transmembrane region" description="Helical" evidence="1">
    <location>
        <begin position="301"/>
        <end position="319"/>
    </location>
</feature>
<keyword evidence="1" id="KW-0812">Transmembrane</keyword>
<dbReference type="Pfam" id="PF01569">
    <property type="entry name" value="PAP2"/>
    <property type="match status" value="1"/>
</dbReference>
<protein>
    <recommendedName>
        <fullName evidence="2">Phosphatidic acid phosphatase type 2/haloperoxidase domain-containing protein</fullName>
    </recommendedName>
</protein>
<proteinExistence type="predicted"/>
<keyword evidence="1" id="KW-1133">Transmembrane helix</keyword>
<dbReference type="Proteomes" id="UP001530315">
    <property type="component" value="Unassembled WGS sequence"/>
</dbReference>
<sequence length="378" mass="41688">MVARGVVIDSTETSSEKRCPHPGRHLRHLLLVASVAFLIYFVFRDVARSRDVYVCDVPYDSDSGELRPCSSPDDVESCVGLTDVDGIGSTCVVSSCGYKLLPHVDVSVAGSTDPFDPHAATSPTSFLSVASVFYGIVPYAGVMYLLLFLATGNIAHLTRLVIWGMIAVLNEEVFKKLFDQRRPTGSCLYFESYGMPSGHAATSIGLLTYLLLELFVYHPNLLCGLTCQRKGTPAVAYSFEWGYGWHRAVRSEADARPAGENAPLDSVIVQINEYDGIVEGDNDSNAITWTRALSRPFQGKWIYHWYALGYFLLLFPVPFSRIYLHDHTRDQVLAGSVVGAAISTVWYTCFVRTCGGKLMTGWGRSDCAKWWGVKFGGV</sequence>
<name>A0ABD3MHI6_9STRA</name>
<dbReference type="EMBL" id="JALLAZ020001807">
    <property type="protein sequence ID" value="KAL3763213.1"/>
    <property type="molecule type" value="Genomic_DNA"/>
</dbReference>
<evidence type="ECO:0000313" key="4">
    <source>
        <dbReference type="Proteomes" id="UP001530315"/>
    </source>
</evidence>
<keyword evidence="4" id="KW-1185">Reference proteome</keyword>
<keyword evidence="1" id="KW-0472">Membrane</keyword>
<feature type="transmembrane region" description="Helical" evidence="1">
    <location>
        <begin position="331"/>
        <end position="350"/>
    </location>
</feature>
<dbReference type="SUPFAM" id="SSF48317">
    <property type="entry name" value="Acid phosphatase/Vanadium-dependent haloperoxidase"/>
    <property type="match status" value="1"/>
</dbReference>
<feature type="transmembrane region" description="Helical" evidence="1">
    <location>
        <begin position="126"/>
        <end position="150"/>
    </location>
</feature>
<dbReference type="AlphaFoldDB" id="A0ABD3MHI6"/>
<reference evidence="3 4" key="1">
    <citation type="submission" date="2024-10" db="EMBL/GenBank/DDBJ databases">
        <title>Updated reference genomes for cyclostephanoid diatoms.</title>
        <authorList>
            <person name="Roberts W.R."/>
            <person name="Alverson A.J."/>
        </authorList>
    </citation>
    <scope>NUCLEOTIDE SEQUENCE [LARGE SCALE GENOMIC DNA]</scope>
    <source>
        <strain evidence="3 4">AJA276-08</strain>
    </source>
</reference>
<evidence type="ECO:0000313" key="3">
    <source>
        <dbReference type="EMBL" id="KAL3763213.1"/>
    </source>
</evidence>
<comment type="caution">
    <text evidence="3">The sequence shown here is derived from an EMBL/GenBank/DDBJ whole genome shotgun (WGS) entry which is preliminary data.</text>
</comment>